<evidence type="ECO:0000256" key="6">
    <source>
        <dbReference type="ARBA" id="ARBA00022741"/>
    </source>
</evidence>
<dbReference type="InterPro" id="IPR005218">
    <property type="entry name" value="Diacylglycerol/lipid_kinase"/>
</dbReference>
<feature type="domain" description="DAGKc" evidence="13">
    <location>
        <begin position="1"/>
        <end position="131"/>
    </location>
</feature>
<keyword evidence="6" id="KW-0547">Nucleotide-binding</keyword>
<evidence type="ECO:0000256" key="12">
    <source>
        <dbReference type="ARBA" id="ARBA00023264"/>
    </source>
</evidence>
<protein>
    <recommendedName>
        <fullName evidence="13">DAGKc domain-containing protein</fullName>
    </recommendedName>
</protein>
<dbReference type="EMBL" id="CP147251">
    <property type="protein sequence ID" value="WYJ78140.1"/>
    <property type="molecule type" value="Genomic_DNA"/>
</dbReference>
<dbReference type="PANTHER" id="PTHR12358:SF106">
    <property type="entry name" value="LIPID KINASE YEGS"/>
    <property type="match status" value="1"/>
</dbReference>
<dbReference type="Pfam" id="PF19279">
    <property type="entry name" value="YegS_C"/>
    <property type="match status" value="1"/>
</dbReference>
<name>A0ABZ2SSU9_9ENTE</name>
<dbReference type="PROSITE" id="PS50146">
    <property type="entry name" value="DAGK"/>
    <property type="match status" value="1"/>
</dbReference>
<evidence type="ECO:0000256" key="5">
    <source>
        <dbReference type="ARBA" id="ARBA00022723"/>
    </source>
</evidence>
<accession>A0ABZ2SSU9</accession>
<dbReference type="Gene3D" id="3.40.50.10330">
    <property type="entry name" value="Probable inorganic polyphosphate/atp-NAD kinase, domain 1"/>
    <property type="match status" value="1"/>
</dbReference>
<dbReference type="NCBIfam" id="TIGR00147">
    <property type="entry name" value="YegS/Rv2252/BmrU family lipid kinase"/>
    <property type="match status" value="1"/>
</dbReference>
<gene>
    <name evidence="14" type="ORF">DOK78_002796</name>
</gene>
<keyword evidence="7" id="KW-0418">Kinase</keyword>
<keyword evidence="5" id="KW-0479">Metal-binding</keyword>
<dbReference type="Pfam" id="PF00781">
    <property type="entry name" value="DAGK_cat"/>
    <property type="match status" value="1"/>
</dbReference>
<dbReference type="InterPro" id="IPR017438">
    <property type="entry name" value="ATP-NAD_kinase_N"/>
</dbReference>
<dbReference type="InterPro" id="IPR016064">
    <property type="entry name" value="NAD/diacylglycerol_kinase_sf"/>
</dbReference>
<dbReference type="InterPro" id="IPR001206">
    <property type="entry name" value="Diacylglycerol_kinase_cat_dom"/>
</dbReference>
<evidence type="ECO:0000256" key="1">
    <source>
        <dbReference type="ARBA" id="ARBA00001946"/>
    </source>
</evidence>
<evidence type="ECO:0000313" key="14">
    <source>
        <dbReference type="EMBL" id="WYJ78140.1"/>
    </source>
</evidence>
<keyword evidence="4" id="KW-0808">Transferase</keyword>
<keyword evidence="12" id="KW-1208">Phospholipid metabolism</keyword>
<evidence type="ECO:0000256" key="8">
    <source>
        <dbReference type="ARBA" id="ARBA00022840"/>
    </source>
</evidence>
<keyword evidence="8" id="KW-0067">ATP-binding</keyword>
<organism evidence="14 15">
    <name type="scientific">Candidatus Enterococcus lowellii</name>
    <dbReference type="NCBI Taxonomy" id="2230877"/>
    <lineage>
        <taxon>Bacteria</taxon>
        <taxon>Bacillati</taxon>
        <taxon>Bacillota</taxon>
        <taxon>Bacilli</taxon>
        <taxon>Lactobacillales</taxon>
        <taxon>Enterococcaceae</taxon>
        <taxon>Enterococcus</taxon>
    </lineage>
</organism>
<dbReference type="RefSeq" id="WP_207941693.1">
    <property type="nucleotide sequence ID" value="NZ_CP147251.1"/>
</dbReference>
<evidence type="ECO:0000256" key="11">
    <source>
        <dbReference type="ARBA" id="ARBA00023209"/>
    </source>
</evidence>
<evidence type="ECO:0000256" key="7">
    <source>
        <dbReference type="ARBA" id="ARBA00022777"/>
    </source>
</evidence>
<keyword evidence="3" id="KW-0444">Lipid biosynthesis</keyword>
<sequence>MTKALLIVNPSSGGEEAKKYEEQATEKLNTLFDEVIVKHTEEAGDAIDFAKEAAQAKLDSVFAMGGDGTVNEAISGLAEETYRPNFGFFPLGTVNDLARALNLPLDPEEAISKLDIKRTKSLDVGKLNDQYFMNVVAIGTIPESINDVDVEDKTKFGKLAYFISGIKNVIGTESYDFELTIDGESQEITSTTLIIGSTNSVGGFEQLFSDAQVDDGKMHLLYLKDESLLETVKSLPDLLTGVKESTDNVGYVTFEKGTIAVKEKTLGTNVDGDEGPELPITVEILPAHLTVYAGEVND</sequence>
<dbReference type="InterPro" id="IPR045540">
    <property type="entry name" value="YegS/DAGK_C"/>
</dbReference>
<dbReference type="SUPFAM" id="SSF111331">
    <property type="entry name" value="NAD kinase/diacylglycerol kinase-like"/>
    <property type="match status" value="1"/>
</dbReference>
<reference evidence="14 15" key="1">
    <citation type="submission" date="2024-03" db="EMBL/GenBank/DDBJ databases">
        <title>The Genome Sequence of Enterococcus sp. DIV2402.</title>
        <authorList>
            <consortium name="The Broad Institute Genomics Platform"/>
            <consortium name="The Broad Institute Microbial Omics Core"/>
            <consortium name="The Broad Institute Genomic Center for Infectious Diseases"/>
            <person name="Earl A."/>
            <person name="Manson A."/>
            <person name="Gilmore M."/>
            <person name="Schwartman J."/>
            <person name="Shea T."/>
            <person name="Abouelleil A."/>
            <person name="Cao P."/>
            <person name="Chapman S."/>
            <person name="Cusick C."/>
            <person name="Young S."/>
            <person name="Neafsey D."/>
            <person name="Nusbaum C."/>
            <person name="Birren B."/>
        </authorList>
    </citation>
    <scope>NUCLEOTIDE SEQUENCE [LARGE SCALE GENOMIC DNA]</scope>
    <source>
        <strain evidence="14 15">DIV2402</strain>
    </source>
</reference>
<evidence type="ECO:0000256" key="9">
    <source>
        <dbReference type="ARBA" id="ARBA00022842"/>
    </source>
</evidence>
<evidence type="ECO:0000256" key="3">
    <source>
        <dbReference type="ARBA" id="ARBA00022516"/>
    </source>
</evidence>
<dbReference type="Proteomes" id="UP000664701">
    <property type="component" value="Chromosome"/>
</dbReference>
<evidence type="ECO:0000256" key="2">
    <source>
        <dbReference type="ARBA" id="ARBA00005983"/>
    </source>
</evidence>
<proteinExistence type="inferred from homology"/>
<comment type="similarity">
    <text evidence="2">Belongs to the diacylglycerol/lipid kinase family.</text>
</comment>
<evidence type="ECO:0000256" key="10">
    <source>
        <dbReference type="ARBA" id="ARBA00023098"/>
    </source>
</evidence>
<dbReference type="InterPro" id="IPR050187">
    <property type="entry name" value="Lipid_Phosphate_FormReg"/>
</dbReference>
<keyword evidence="9" id="KW-0460">Magnesium</keyword>
<dbReference type="SMART" id="SM00046">
    <property type="entry name" value="DAGKc"/>
    <property type="match status" value="1"/>
</dbReference>
<evidence type="ECO:0000313" key="15">
    <source>
        <dbReference type="Proteomes" id="UP000664701"/>
    </source>
</evidence>
<keyword evidence="10" id="KW-0443">Lipid metabolism</keyword>
<dbReference type="PANTHER" id="PTHR12358">
    <property type="entry name" value="SPHINGOSINE KINASE"/>
    <property type="match status" value="1"/>
</dbReference>
<evidence type="ECO:0000256" key="4">
    <source>
        <dbReference type="ARBA" id="ARBA00022679"/>
    </source>
</evidence>
<dbReference type="Gene3D" id="2.60.200.40">
    <property type="match status" value="1"/>
</dbReference>
<keyword evidence="11" id="KW-0594">Phospholipid biosynthesis</keyword>
<evidence type="ECO:0000259" key="13">
    <source>
        <dbReference type="PROSITE" id="PS50146"/>
    </source>
</evidence>
<keyword evidence="15" id="KW-1185">Reference proteome</keyword>
<comment type="cofactor">
    <cofactor evidence="1">
        <name>Mg(2+)</name>
        <dbReference type="ChEBI" id="CHEBI:18420"/>
    </cofactor>
</comment>